<evidence type="ECO:0000313" key="5">
    <source>
        <dbReference type="EMBL" id="QTD49627.1"/>
    </source>
</evidence>
<dbReference type="InterPro" id="IPR036977">
    <property type="entry name" value="DNA_primase_Znf_CHC2"/>
</dbReference>
<dbReference type="SUPFAM" id="SSF57783">
    <property type="entry name" value="Zinc beta-ribbon"/>
    <property type="match status" value="1"/>
</dbReference>
<reference evidence="5" key="1">
    <citation type="submission" date="2021-03" db="EMBL/GenBank/DDBJ databases">
        <title>Acanthopleuribacteraceae sp. M133.</title>
        <authorList>
            <person name="Wang G."/>
        </authorList>
    </citation>
    <scope>NUCLEOTIDE SEQUENCE</scope>
    <source>
        <strain evidence="5">M133</strain>
    </source>
</reference>
<dbReference type="EMBL" id="CP071793">
    <property type="protein sequence ID" value="QTD49627.1"/>
    <property type="molecule type" value="Genomic_DNA"/>
</dbReference>
<gene>
    <name evidence="5" type="ORF">J3U87_28915</name>
</gene>
<dbReference type="GO" id="GO:0005737">
    <property type="term" value="C:cytoplasm"/>
    <property type="evidence" value="ECO:0007669"/>
    <property type="project" value="TreeGrafter"/>
</dbReference>
<dbReference type="CDD" id="cd01029">
    <property type="entry name" value="TOPRIM_primases"/>
    <property type="match status" value="1"/>
</dbReference>
<dbReference type="GO" id="GO:0008270">
    <property type="term" value="F:zinc ion binding"/>
    <property type="evidence" value="ECO:0007669"/>
    <property type="project" value="UniProtKB-KW"/>
</dbReference>
<dbReference type="GO" id="GO:0003677">
    <property type="term" value="F:DNA binding"/>
    <property type="evidence" value="ECO:0007669"/>
    <property type="project" value="InterPro"/>
</dbReference>
<dbReference type="PANTHER" id="PTHR30313:SF2">
    <property type="entry name" value="DNA PRIMASE"/>
    <property type="match status" value="1"/>
</dbReference>
<sequence length="1121" mass="126888">MKHPTIEAYYDNITAADIGKVADRLLPSRIKNRTARVLECDCPHHKSQSGTSFHVILDKQMFYCHGCRVGGDVLHMVEFVQSGQVTTNTRGPMPESHRAARDYLADFLGMRPLSGFGGYGDDIREVEERRRERDLCHAIRDAAADYYHICLLKRPEVLAWLFKNYSISLETVKELKIGYTDIEPEGLPPIEVWLRSKEFYRDQMFLTGLFHKTKRDDIFPLFRNRLFFPYWSQAHVVFGIARKTPWTPHNQFENAKYKKLLVHDPERRPWVSKSVTNSMLFNEDVLSTNTDWVVITEGITDAIALMERGIPVISPVTVRLKRDDWKRVLPKLERMKTVYICQDNEISQVGLKGALDSAHMLAEAGITCKIMSLPLGQYQQEARTALEKRFGIEPHPDGKVIDAKLDGLSEEQRNEARELIGRAKTDVNEWFNQGATTDAFLALRESAKTAVEWEITSLDWPEADEARIEVLKPILKKIAPMPQIIQDRHLVMIKDLYGMKLGGLKDLLKDARKEWRREDRKRALVKKFGEVDKNDPTSCEELIDKEIGRYHLAQMKPAYNKIAVKACDWFVENGAVFLHTSQGRPYMFWKNQLLWMDASGSQKRRYLAALFKQTGRSTCDPMGRELCEVMANTAVNDGRQQDVTTWIHTDTKNHVIHFNLNNEEGQIARISPNGVTVVQNGTNPEQVVLGGANKIKPIHFQTGISLEVVEDLTTELLSNPLACDLVDRYLITSWIGCFLLLDFSGTKPIVRFEGGEGCGKTTATKLLTTLLFGETQQKNGTVAANYTDSSKNPLVVLDNIEVKNVSKDLSDFLLCASTGVVREKRANGTDTETVMERPRSLLCMTGIESLGAGLPELTSRMFTILFWKSNNRVKSFEEEEKERIEGHVPLSPEEEGQSDQPVFLESSILQKIEEHRDEILSLIMLKTQTVLGWIQDGHLKKAMDLMKRTFRDHEKARATDFLALMYLFSLAEGGEQPAPDLEELNPVLVACVNALNETSNEAARESEPIVTALNGLFNASQRARDADESPNGRGTAVVDFQMKYGLVVEDGKVLTATGQTLFTGLTKYCKDMGLAFPYTNTTQFGQRMFHSRKLIRDAGFVVTSKVGGGRRRTYSILQEES</sequence>
<keyword evidence="6" id="KW-1185">Reference proteome</keyword>
<dbReference type="Pfam" id="PF01807">
    <property type="entry name" value="Zn_ribbon_DnaG"/>
    <property type="match status" value="1"/>
</dbReference>
<evidence type="ECO:0000259" key="4">
    <source>
        <dbReference type="SMART" id="SM00400"/>
    </source>
</evidence>
<evidence type="ECO:0000256" key="1">
    <source>
        <dbReference type="ARBA" id="ARBA00022723"/>
    </source>
</evidence>
<dbReference type="RefSeq" id="WP_237379260.1">
    <property type="nucleotide sequence ID" value="NZ_CP071793.1"/>
</dbReference>
<dbReference type="GO" id="GO:0003899">
    <property type="term" value="F:DNA-directed RNA polymerase activity"/>
    <property type="evidence" value="ECO:0007669"/>
    <property type="project" value="InterPro"/>
</dbReference>
<dbReference type="Gene3D" id="3.90.580.10">
    <property type="entry name" value="Zinc finger, CHC2-type domain"/>
    <property type="match status" value="1"/>
</dbReference>
<name>A0A8A4TJF8_SULCO</name>
<accession>A0A8A4TJF8</accession>
<dbReference type="AlphaFoldDB" id="A0A8A4TJF8"/>
<dbReference type="InterPro" id="IPR002694">
    <property type="entry name" value="Znf_CHC2"/>
</dbReference>
<keyword evidence="3" id="KW-0862">Zinc</keyword>
<dbReference type="SUPFAM" id="SSF56731">
    <property type="entry name" value="DNA primase core"/>
    <property type="match status" value="1"/>
</dbReference>
<dbReference type="InterPro" id="IPR050219">
    <property type="entry name" value="DnaG_primase"/>
</dbReference>
<dbReference type="KEGG" id="scor:J3U87_28915"/>
<dbReference type="InterPro" id="IPR037068">
    <property type="entry name" value="DNA_primase_core_N_sf"/>
</dbReference>
<dbReference type="SMART" id="SM00400">
    <property type="entry name" value="ZnF_CHCC"/>
    <property type="match status" value="1"/>
</dbReference>
<dbReference type="Gene3D" id="3.90.980.10">
    <property type="entry name" value="DNA primase, catalytic core, N-terminal domain"/>
    <property type="match status" value="1"/>
</dbReference>
<keyword evidence="2" id="KW-0863">Zinc-finger</keyword>
<keyword evidence="1" id="KW-0479">Metal-binding</keyword>
<proteinExistence type="predicted"/>
<protein>
    <recommendedName>
        <fullName evidence="4">Zinc finger CHC2-type domain-containing protein</fullName>
    </recommendedName>
</protein>
<dbReference type="InterPro" id="IPR034154">
    <property type="entry name" value="TOPRIM_DnaG/twinkle"/>
</dbReference>
<dbReference type="Gene3D" id="3.40.1360.10">
    <property type="match status" value="1"/>
</dbReference>
<dbReference type="PANTHER" id="PTHR30313">
    <property type="entry name" value="DNA PRIMASE"/>
    <property type="match status" value="1"/>
</dbReference>
<feature type="domain" description="Zinc finger CHC2-type" evidence="4">
    <location>
        <begin position="38"/>
        <end position="87"/>
    </location>
</feature>
<evidence type="ECO:0000313" key="6">
    <source>
        <dbReference type="Proteomes" id="UP000663929"/>
    </source>
</evidence>
<dbReference type="GO" id="GO:0006269">
    <property type="term" value="P:DNA replication, synthesis of primer"/>
    <property type="evidence" value="ECO:0007669"/>
    <property type="project" value="TreeGrafter"/>
</dbReference>
<evidence type="ECO:0000256" key="3">
    <source>
        <dbReference type="ARBA" id="ARBA00022833"/>
    </source>
</evidence>
<dbReference type="Proteomes" id="UP000663929">
    <property type="component" value="Chromosome"/>
</dbReference>
<organism evidence="5 6">
    <name type="scientific">Sulfidibacter corallicola</name>
    <dbReference type="NCBI Taxonomy" id="2818388"/>
    <lineage>
        <taxon>Bacteria</taxon>
        <taxon>Pseudomonadati</taxon>
        <taxon>Acidobacteriota</taxon>
        <taxon>Holophagae</taxon>
        <taxon>Acanthopleuribacterales</taxon>
        <taxon>Acanthopleuribacteraceae</taxon>
        <taxon>Sulfidibacter</taxon>
    </lineage>
</organism>
<evidence type="ECO:0000256" key="2">
    <source>
        <dbReference type="ARBA" id="ARBA00022771"/>
    </source>
</evidence>